<feature type="non-terminal residue" evidence="2">
    <location>
        <position position="1"/>
    </location>
</feature>
<sequence>KREDRERFDNNSESEDPYATIRLDHILAPIYHPSDVVHHPAISKTFHSQVTRNLAQQTIEIIEKEQDTVIQLMKLMNVFLGDDADSILADNIDLPDYDHNLTSNVTKELEGDEVAAKPEFEERRITRQQLLDEEDPFFALPKLSADVNFGIDAESAEETRQLTQIALQRSEEYIRCMTSLRMGLIRSDRLKDQLFKWCKEM</sequence>
<dbReference type="InterPro" id="IPR013904">
    <property type="entry name" value="RXT2_N"/>
</dbReference>
<dbReference type="Proteomes" id="UP000094336">
    <property type="component" value="Unassembled WGS sequence"/>
</dbReference>
<dbReference type="GeneID" id="30148917"/>
<dbReference type="AlphaFoldDB" id="A0A1E3QVQ3"/>
<organism evidence="2 3">
    <name type="scientific">Babjeviella inositovora NRRL Y-12698</name>
    <dbReference type="NCBI Taxonomy" id="984486"/>
    <lineage>
        <taxon>Eukaryota</taxon>
        <taxon>Fungi</taxon>
        <taxon>Dikarya</taxon>
        <taxon>Ascomycota</taxon>
        <taxon>Saccharomycotina</taxon>
        <taxon>Pichiomycetes</taxon>
        <taxon>Serinales incertae sedis</taxon>
        <taxon>Babjeviella</taxon>
    </lineage>
</organism>
<dbReference type="GO" id="GO:0033698">
    <property type="term" value="C:Rpd3L complex"/>
    <property type="evidence" value="ECO:0007669"/>
    <property type="project" value="TreeGrafter"/>
</dbReference>
<accession>A0A1E3QVQ3</accession>
<proteinExistence type="predicted"/>
<gene>
    <name evidence="2" type="ORF">BABINDRAFT_17860</name>
</gene>
<keyword evidence="3" id="KW-1185">Reference proteome</keyword>
<dbReference type="EMBL" id="KV454427">
    <property type="protein sequence ID" value="ODQ81738.1"/>
    <property type="molecule type" value="Genomic_DNA"/>
</dbReference>
<evidence type="ECO:0000313" key="3">
    <source>
        <dbReference type="Proteomes" id="UP000094336"/>
    </source>
</evidence>
<dbReference type="RefSeq" id="XP_018987066.1">
    <property type="nucleotide sequence ID" value="XM_019131064.1"/>
</dbReference>
<dbReference type="PANTHER" id="PTHR28232:SF1">
    <property type="entry name" value="TRANSCRIPTIONAL REGULATORY PROTEIN RXT2"/>
    <property type="match status" value="1"/>
</dbReference>
<dbReference type="GO" id="GO:0005829">
    <property type="term" value="C:cytosol"/>
    <property type="evidence" value="ECO:0007669"/>
    <property type="project" value="TreeGrafter"/>
</dbReference>
<name>A0A1E3QVQ3_9ASCO</name>
<dbReference type="STRING" id="984486.A0A1E3QVQ3"/>
<dbReference type="OrthoDB" id="2405722at2759"/>
<feature type="domain" description="Transcriptional regulatory protein RXT2 N-terminal" evidence="1">
    <location>
        <begin position="3"/>
        <end position="82"/>
    </location>
</feature>
<dbReference type="Pfam" id="PF08595">
    <property type="entry name" value="RXT2_N"/>
    <property type="match status" value="1"/>
</dbReference>
<reference evidence="3" key="1">
    <citation type="submission" date="2016-05" db="EMBL/GenBank/DDBJ databases">
        <title>Comparative genomics of biotechnologically important yeasts.</title>
        <authorList>
            <consortium name="DOE Joint Genome Institute"/>
            <person name="Riley R."/>
            <person name="Haridas S."/>
            <person name="Wolfe K.H."/>
            <person name="Lopes M.R."/>
            <person name="Hittinger C.T."/>
            <person name="Goker M."/>
            <person name="Salamov A."/>
            <person name="Wisecaver J."/>
            <person name="Long T.M."/>
            <person name="Aerts A.L."/>
            <person name="Barry K."/>
            <person name="Choi C."/>
            <person name="Clum A."/>
            <person name="Coughlan A.Y."/>
            <person name="Deshpande S."/>
            <person name="Douglass A.P."/>
            <person name="Hanson S.J."/>
            <person name="Klenk H.-P."/>
            <person name="Labutti K."/>
            <person name="Lapidus A."/>
            <person name="Lindquist E."/>
            <person name="Lipzen A."/>
            <person name="Meier-Kolthoff J.P."/>
            <person name="Ohm R.A."/>
            <person name="Otillar R.P."/>
            <person name="Pangilinan J."/>
            <person name="Peng Y."/>
            <person name="Rokas A."/>
            <person name="Rosa C.A."/>
            <person name="Scheuner C."/>
            <person name="Sibirny A.A."/>
            <person name="Slot J.C."/>
            <person name="Stielow J.B."/>
            <person name="Sun H."/>
            <person name="Kurtzman C.P."/>
            <person name="Blackwell M."/>
            <person name="Grigoriev I.V."/>
            <person name="Jeffries T.W."/>
        </authorList>
    </citation>
    <scope>NUCLEOTIDE SEQUENCE [LARGE SCALE GENOMIC DNA]</scope>
    <source>
        <strain evidence="3">NRRL Y-12698</strain>
    </source>
</reference>
<dbReference type="PANTHER" id="PTHR28232">
    <property type="entry name" value="TRANSCRIPTIONAL REGULATORY PROTEIN RXT2"/>
    <property type="match status" value="1"/>
</dbReference>
<evidence type="ECO:0000259" key="1">
    <source>
        <dbReference type="Pfam" id="PF08595"/>
    </source>
</evidence>
<evidence type="ECO:0000313" key="2">
    <source>
        <dbReference type="EMBL" id="ODQ81738.1"/>
    </source>
</evidence>
<protein>
    <recommendedName>
        <fullName evidence="1">Transcriptional regulatory protein RXT2 N-terminal domain-containing protein</fullName>
    </recommendedName>
</protein>
<dbReference type="InterPro" id="IPR039602">
    <property type="entry name" value="Rxt2"/>
</dbReference>
<feature type="non-terminal residue" evidence="2">
    <location>
        <position position="201"/>
    </location>
</feature>